<organism evidence="3">
    <name type="scientific">marine metagenome</name>
    <dbReference type="NCBI Taxonomy" id="408172"/>
    <lineage>
        <taxon>unclassified sequences</taxon>
        <taxon>metagenomes</taxon>
        <taxon>ecological metagenomes</taxon>
    </lineage>
</organism>
<feature type="transmembrane region" description="Helical" evidence="2">
    <location>
        <begin position="12"/>
        <end position="33"/>
    </location>
</feature>
<reference evidence="3" key="1">
    <citation type="submission" date="2018-05" db="EMBL/GenBank/DDBJ databases">
        <authorList>
            <person name="Lanie J.A."/>
            <person name="Ng W.-L."/>
            <person name="Kazmierczak K.M."/>
            <person name="Andrzejewski T.M."/>
            <person name="Davidsen T.M."/>
            <person name="Wayne K.J."/>
            <person name="Tettelin H."/>
            <person name="Glass J.I."/>
            <person name="Rusch D."/>
            <person name="Podicherti R."/>
            <person name="Tsui H.-C.T."/>
            <person name="Winkler M.E."/>
        </authorList>
    </citation>
    <scope>NUCLEOTIDE SEQUENCE</scope>
</reference>
<feature type="transmembrane region" description="Helical" evidence="2">
    <location>
        <begin position="223"/>
        <end position="243"/>
    </location>
</feature>
<feature type="transmembrane region" description="Helical" evidence="2">
    <location>
        <begin position="45"/>
        <end position="66"/>
    </location>
</feature>
<keyword evidence="2" id="KW-0812">Transmembrane</keyword>
<gene>
    <name evidence="3" type="ORF">METZ01_LOCUS345632</name>
</gene>
<feature type="region of interest" description="Disordered" evidence="1">
    <location>
        <begin position="256"/>
        <end position="276"/>
    </location>
</feature>
<feature type="transmembrane region" description="Helical" evidence="2">
    <location>
        <begin position="301"/>
        <end position="320"/>
    </location>
</feature>
<sequence>MNSGELFFTRNFWIAMSLTVLFVAGAVLLGLLIDDSIKGDEEFLMTAIWLLASAVIFTWWAVFLDAQSKQTGDKQKSISSLNLKDLWQRICNGEAGLPSRIMGPLAVACYTGGGILFVWSALVWDERSREGSPWGRVDMGSGDAVVIKLGLVCAVSALVFIKLLVHTFSNKSKHKLRANSQFGHVIRSPIPPALVTASVVIIITTILLIAWMLEVFGRRGDEFYLKTGTLFLGSGSLILMWMFGLRRISQQAKVLSSSPADSTEETGEDVLDKTSTDDGAGENLGLWSGAINAFIKNTSGLIILMLTAFGPISIAAYFLINPEDR</sequence>
<dbReference type="EMBL" id="UINC01119160">
    <property type="protein sequence ID" value="SVC92778.1"/>
    <property type="molecule type" value="Genomic_DNA"/>
</dbReference>
<name>A0A382R6Y7_9ZZZZ</name>
<feature type="transmembrane region" description="Helical" evidence="2">
    <location>
        <begin position="144"/>
        <end position="169"/>
    </location>
</feature>
<feature type="transmembrane region" description="Helical" evidence="2">
    <location>
        <begin position="190"/>
        <end position="211"/>
    </location>
</feature>
<protein>
    <submittedName>
        <fullName evidence="3">Uncharacterized protein</fullName>
    </submittedName>
</protein>
<feature type="non-terminal residue" evidence="3">
    <location>
        <position position="325"/>
    </location>
</feature>
<evidence type="ECO:0000256" key="1">
    <source>
        <dbReference type="SAM" id="MobiDB-lite"/>
    </source>
</evidence>
<keyword evidence="2" id="KW-1133">Transmembrane helix</keyword>
<proteinExistence type="predicted"/>
<accession>A0A382R6Y7</accession>
<keyword evidence="2" id="KW-0472">Membrane</keyword>
<evidence type="ECO:0000256" key="2">
    <source>
        <dbReference type="SAM" id="Phobius"/>
    </source>
</evidence>
<feature type="transmembrane region" description="Helical" evidence="2">
    <location>
        <begin position="105"/>
        <end position="124"/>
    </location>
</feature>
<dbReference type="AlphaFoldDB" id="A0A382R6Y7"/>
<evidence type="ECO:0000313" key="3">
    <source>
        <dbReference type="EMBL" id="SVC92778.1"/>
    </source>
</evidence>